<evidence type="ECO:0000313" key="1">
    <source>
        <dbReference type="EMBL" id="ORZ17138.1"/>
    </source>
</evidence>
<dbReference type="AlphaFoldDB" id="A0A1X2IIJ7"/>
<protein>
    <submittedName>
        <fullName evidence="1">Uncharacterized protein</fullName>
    </submittedName>
</protein>
<dbReference type="EMBL" id="MCGE01000010">
    <property type="protein sequence ID" value="ORZ17138.1"/>
    <property type="molecule type" value="Genomic_DNA"/>
</dbReference>
<proteinExistence type="predicted"/>
<name>A0A1X2IIJ7_9FUNG</name>
<comment type="caution">
    <text evidence="1">The sequence shown here is derived from an EMBL/GenBank/DDBJ whole genome shotgun (WGS) entry which is preliminary data.</text>
</comment>
<accession>A0A1X2IIJ7</accession>
<keyword evidence="2" id="KW-1185">Reference proteome</keyword>
<dbReference type="Proteomes" id="UP000193560">
    <property type="component" value="Unassembled WGS sequence"/>
</dbReference>
<gene>
    <name evidence="1" type="ORF">BCR42DRAFT_413996</name>
</gene>
<reference evidence="1 2" key="1">
    <citation type="submission" date="2016-07" db="EMBL/GenBank/DDBJ databases">
        <title>Pervasive Adenine N6-methylation of Active Genes in Fungi.</title>
        <authorList>
            <consortium name="DOE Joint Genome Institute"/>
            <person name="Mondo S.J."/>
            <person name="Dannebaum R.O."/>
            <person name="Kuo R.C."/>
            <person name="Labutti K."/>
            <person name="Haridas S."/>
            <person name="Kuo A."/>
            <person name="Salamov A."/>
            <person name="Ahrendt S.R."/>
            <person name="Lipzen A."/>
            <person name="Sullivan W."/>
            <person name="Andreopoulos W.B."/>
            <person name="Clum A."/>
            <person name="Lindquist E."/>
            <person name="Daum C."/>
            <person name="Ramamoorthy G.K."/>
            <person name="Gryganskyi A."/>
            <person name="Culley D."/>
            <person name="Magnuson J.K."/>
            <person name="James T.Y."/>
            <person name="O'Malley M.A."/>
            <person name="Stajich J.E."/>
            <person name="Spatafora J.W."/>
            <person name="Visel A."/>
            <person name="Grigoriev I.V."/>
        </authorList>
    </citation>
    <scope>NUCLEOTIDE SEQUENCE [LARGE SCALE GENOMIC DNA]</scope>
    <source>
        <strain evidence="1 2">NRRL 1336</strain>
    </source>
</reference>
<sequence length="60" mass="7007">MILFFIILILLLLLLLLLLLFLHSHIFPPVTPSSFKSLIISPPRLLLIHTKNTYPSFIYF</sequence>
<evidence type="ECO:0000313" key="2">
    <source>
        <dbReference type="Proteomes" id="UP000193560"/>
    </source>
</evidence>
<organism evidence="1 2">
    <name type="scientific">Absidia repens</name>
    <dbReference type="NCBI Taxonomy" id="90262"/>
    <lineage>
        <taxon>Eukaryota</taxon>
        <taxon>Fungi</taxon>
        <taxon>Fungi incertae sedis</taxon>
        <taxon>Mucoromycota</taxon>
        <taxon>Mucoromycotina</taxon>
        <taxon>Mucoromycetes</taxon>
        <taxon>Mucorales</taxon>
        <taxon>Cunninghamellaceae</taxon>
        <taxon>Absidia</taxon>
    </lineage>
</organism>